<feature type="domain" description="DUF547" evidence="2">
    <location>
        <begin position="313"/>
        <end position="439"/>
    </location>
</feature>
<organism evidence="4 5">
    <name type="scientific">Jatropha curcas</name>
    <name type="common">Barbados nut</name>
    <dbReference type="NCBI Taxonomy" id="180498"/>
    <lineage>
        <taxon>Eukaryota</taxon>
        <taxon>Viridiplantae</taxon>
        <taxon>Streptophyta</taxon>
        <taxon>Embryophyta</taxon>
        <taxon>Tracheophyta</taxon>
        <taxon>Spermatophyta</taxon>
        <taxon>Magnoliopsida</taxon>
        <taxon>eudicotyledons</taxon>
        <taxon>Gunneridae</taxon>
        <taxon>Pentapetalae</taxon>
        <taxon>rosids</taxon>
        <taxon>fabids</taxon>
        <taxon>Malpighiales</taxon>
        <taxon>Euphorbiaceae</taxon>
        <taxon>Crotonoideae</taxon>
        <taxon>Jatropheae</taxon>
        <taxon>Jatropha</taxon>
    </lineage>
</organism>
<proteinExistence type="predicted"/>
<dbReference type="Pfam" id="PF04784">
    <property type="entry name" value="DUF547"/>
    <property type="match status" value="1"/>
</dbReference>
<dbReference type="PANTHER" id="PTHR46248">
    <property type="entry name" value="EXPRESSED PROTEIN"/>
    <property type="match status" value="1"/>
</dbReference>
<dbReference type="InterPro" id="IPR006869">
    <property type="entry name" value="DUF547"/>
</dbReference>
<dbReference type="PANTHER" id="PTHR46248:SF4">
    <property type="entry name" value="OS01G0147800 PROTEIN"/>
    <property type="match status" value="1"/>
</dbReference>
<evidence type="ECO:0000259" key="3">
    <source>
        <dbReference type="Pfam" id="PF14389"/>
    </source>
</evidence>
<evidence type="ECO:0000256" key="1">
    <source>
        <dbReference type="SAM" id="Coils"/>
    </source>
</evidence>
<dbReference type="InterPro" id="IPR025757">
    <property type="entry name" value="MIP1_Leuzipper"/>
</dbReference>
<evidence type="ECO:0000259" key="2">
    <source>
        <dbReference type="Pfam" id="PF04784"/>
    </source>
</evidence>
<gene>
    <name evidence="4" type="ORF">JCGZ_01448</name>
</gene>
<dbReference type="STRING" id="180498.A0A067LCH3"/>
<dbReference type="Pfam" id="PF14389">
    <property type="entry name" value="Lzipper-MIP1"/>
    <property type="match status" value="1"/>
</dbReference>
<name>A0A067LCH3_JATCU</name>
<dbReference type="AlphaFoldDB" id="A0A067LCH3"/>
<reference evidence="4 5" key="1">
    <citation type="journal article" date="2014" name="PLoS ONE">
        <title>Global Analysis of Gene Expression Profiles in Physic Nut (Jatropha curcas L.) Seedlings Exposed to Salt Stress.</title>
        <authorList>
            <person name="Zhang L."/>
            <person name="Zhang C."/>
            <person name="Wu P."/>
            <person name="Chen Y."/>
            <person name="Li M."/>
            <person name="Jiang H."/>
            <person name="Wu G."/>
        </authorList>
    </citation>
    <scope>NUCLEOTIDE SEQUENCE [LARGE SCALE GENOMIC DNA]</scope>
    <source>
        <strain evidence="5">cv. GZQX0401</strain>
        <tissue evidence="4">Young leaves</tissue>
    </source>
</reference>
<feature type="coiled-coil region" evidence="1">
    <location>
        <begin position="10"/>
        <end position="90"/>
    </location>
</feature>
<dbReference type="Proteomes" id="UP000027138">
    <property type="component" value="Unassembled WGS sequence"/>
</dbReference>
<keyword evidence="1" id="KW-0175">Coiled coil</keyword>
<evidence type="ECO:0000313" key="4">
    <source>
        <dbReference type="EMBL" id="KDP44948.1"/>
    </source>
</evidence>
<feature type="domain" description="Ternary complex factor MIP1 leucine-zipper" evidence="3">
    <location>
        <begin position="14"/>
        <end position="94"/>
    </location>
</feature>
<dbReference type="EMBL" id="KK914240">
    <property type="protein sequence ID" value="KDP44948.1"/>
    <property type="molecule type" value="Genomic_DNA"/>
</dbReference>
<protein>
    <recommendedName>
        <fullName evidence="6">DUF547 domain-containing protein</fullName>
    </recommendedName>
</protein>
<evidence type="ECO:0000313" key="5">
    <source>
        <dbReference type="Proteomes" id="UP000027138"/>
    </source>
</evidence>
<evidence type="ECO:0008006" key="6">
    <source>
        <dbReference type="Google" id="ProtNLM"/>
    </source>
</evidence>
<sequence length="520" mass="59711">MKFEDYLMQQSDDKQKRLDLEKEVENLRVELEEEEARNKVLHCALHGPASAHPCLASLLPPQVQGLLAELAMVEEEIIWLERRVDELKLSLYQERKLTEKWKLQRKQRRKLRQLPPCRPGNPSLVLDDESSQLCRSQHFEEYIKDKMKFKRSSVGSAEEMSYLFSTSDEISRGRMQKEHYVYQEICDEKPNSLSEELIRCLIGIFLDVNQAPQSTEGLAIVPKLSLSCINPKGSKTSFSCKASVFAFNHNTSNLDPYCIMPDLDSVIRDIGPYKNFIQIARSTLDVSRFLECLPLARKMRVLIHKLGNVDLTFLTYKQKLAFWINIYNACIMHAFLEHGLPSSQEKLLAIMNKAALNVGGIVLNALAIEHFILRHPCETKHGAPPDEKEMLLRHAYGLGYPEPNVTFALCRGTWSSPALRVYTPEEVVNELGRAKVEYLEASVGVTSKRKIVVPKLLQWHMQDFADSMESLLEWIYSQLPRSGSLKRLMMECLNGETKSTSTKMIEIQPYESEFRYLLPL</sequence>
<dbReference type="KEGG" id="jcu:105647583"/>
<accession>A0A067LCH3</accession>
<keyword evidence="5" id="KW-1185">Reference proteome</keyword>
<dbReference type="OrthoDB" id="418495at2759"/>